<dbReference type="SMART" id="SM00710">
    <property type="entry name" value="PbH1"/>
    <property type="match status" value="5"/>
</dbReference>
<evidence type="ECO:0000256" key="4">
    <source>
        <dbReference type="ARBA" id="ARBA00022512"/>
    </source>
</evidence>
<organism evidence="14 15">
    <name type="scientific">Saponaria officinalis</name>
    <name type="common">Common soapwort</name>
    <name type="synonym">Lychnis saponaria</name>
    <dbReference type="NCBI Taxonomy" id="3572"/>
    <lineage>
        <taxon>Eukaryota</taxon>
        <taxon>Viridiplantae</taxon>
        <taxon>Streptophyta</taxon>
        <taxon>Embryophyta</taxon>
        <taxon>Tracheophyta</taxon>
        <taxon>Spermatophyta</taxon>
        <taxon>Magnoliopsida</taxon>
        <taxon>eudicotyledons</taxon>
        <taxon>Gunneridae</taxon>
        <taxon>Pentapetalae</taxon>
        <taxon>Caryophyllales</taxon>
        <taxon>Caryophyllaceae</taxon>
        <taxon>Caryophylleae</taxon>
        <taxon>Saponaria</taxon>
    </lineage>
</organism>
<feature type="transmembrane region" description="Helical" evidence="13">
    <location>
        <begin position="12"/>
        <end position="30"/>
    </location>
</feature>
<accession>A0AAW1IJY8</accession>
<name>A0AAW1IJY8_SAPOF</name>
<proteinExistence type="inferred from homology"/>
<evidence type="ECO:0000256" key="2">
    <source>
        <dbReference type="ARBA" id="ARBA00008834"/>
    </source>
</evidence>
<evidence type="ECO:0000256" key="5">
    <source>
        <dbReference type="ARBA" id="ARBA00022525"/>
    </source>
</evidence>
<dbReference type="InterPro" id="IPR006626">
    <property type="entry name" value="PbH1"/>
</dbReference>
<dbReference type="GO" id="GO:0005975">
    <property type="term" value="P:carbohydrate metabolic process"/>
    <property type="evidence" value="ECO:0007669"/>
    <property type="project" value="InterPro"/>
</dbReference>
<keyword evidence="13" id="KW-0472">Membrane</keyword>
<keyword evidence="9 12" id="KW-0326">Glycosidase</keyword>
<keyword evidence="13" id="KW-0812">Transmembrane</keyword>
<keyword evidence="5" id="KW-0964">Secreted</keyword>
<evidence type="ECO:0000313" key="15">
    <source>
        <dbReference type="Proteomes" id="UP001443914"/>
    </source>
</evidence>
<comment type="similarity">
    <text evidence="2 12">Belongs to the glycosyl hydrolase 28 family.</text>
</comment>
<evidence type="ECO:0000256" key="10">
    <source>
        <dbReference type="ARBA" id="ARBA00023316"/>
    </source>
</evidence>
<dbReference type="InterPro" id="IPR000743">
    <property type="entry name" value="Glyco_hydro_28"/>
</dbReference>
<comment type="caution">
    <text evidence="14">The sequence shown here is derived from an EMBL/GenBank/DDBJ whole genome shotgun (WGS) entry which is preliminary data.</text>
</comment>
<dbReference type="SUPFAM" id="SSF51126">
    <property type="entry name" value="Pectin lyase-like"/>
    <property type="match status" value="1"/>
</dbReference>
<dbReference type="EC" id="3.2.1.15" evidence="3"/>
<keyword evidence="7" id="KW-0677">Repeat</keyword>
<keyword evidence="4" id="KW-0134">Cell wall</keyword>
<comment type="catalytic activity">
    <reaction evidence="11">
        <text>(1,4-alpha-D-galacturonosyl)n+m + H2O = (1,4-alpha-D-galacturonosyl)n + (1,4-alpha-D-galacturonosyl)m.</text>
        <dbReference type="EC" id="3.2.1.15"/>
    </reaction>
</comment>
<evidence type="ECO:0000256" key="8">
    <source>
        <dbReference type="ARBA" id="ARBA00022801"/>
    </source>
</evidence>
<keyword evidence="6" id="KW-0732">Signal</keyword>
<dbReference type="EMBL" id="JBDFQZ010000009">
    <property type="protein sequence ID" value="KAK9690379.1"/>
    <property type="molecule type" value="Genomic_DNA"/>
</dbReference>
<evidence type="ECO:0000256" key="3">
    <source>
        <dbReference type="ARBA" id="ARBA00012736"/>
    </source>
</evidence>
<keyword evidence="15" id="KW-1185">Reference proteome</keyword>
<dbReference type="InterPro" id="IPR012334">
    <property type="entry name" value="Pectin_lyas_fold"/>
</dbReference>
<keyword evidence="10" id="KW-0961">Cell wall biogenesis/degradation</keyword>
<dbReference type="AlphaFoldDB" id="A0AAW1IJY8"/>
<dbReference type="Pfam" id="PF00295">
    <property type="entry name" value="Glyco_hydro_28"/>
    <property type="match status" value="1"/>
</dbReference>
<evidence type="ECO:0000256" key="1">
    <source>
        <dbReference type="ARBA" id="ARBA00004191"/>
    </source>
</evidence>
<protein>
    <recommendedName>
        <fullName evidence="3">endo-polygalacturonase</fullName>
        <ecNumber evidence="3">3.2.1.15</ecNumber>
    </recommendedName>
</protein>
<evidence type="ECO:0000256" key="9">
    <source>
        <dbReference type="ARBA" id="ARBA00023295"/>
    </source>
</evidence>
<keyword evidence="8 12" id="KW-0378">Hydrolase</keyword>
<reference evidence="14" key="1">
    <citation type="submission" date="2024-03" db="EMBL/GenBank/DDBJ databases">
        <title>WGS assembly of Saponaria officinalis var. Norfolk2.</title>
        <authorList>
            <person name="Jenkins J."/>
            <person name="Shu S."/>
            <person name="Grimwood J."/>
            <person name="Barry K."/>
            <person name="Goodstein D."/>
            <person name="Schmutz J."/>
            <person name="Leebens-Mack J."/>
            <person name="Osbourn A."/>
        </authorList>
    </citation>
    <scope>NUCLEOTIDE SEQUENCE [LARGE SCALE GENOMIC DNA]</scope>
    <source>
        <strain evidence="14">JIC</strain>
    </source>
</reference>
<dbReference type="InterPro" id="IPR011050">
    <property type="entry name" value="Pectin_lyase_fold/virulence"/>
</dbReference>
<sequence length="450" mass="49949">MELLTYYNNKNYNYIMLVIISTLIMLFHITNSVEFQSFLQLPKTGFLENEEPIKVMKFHIHSYGAVGDGLHDDTEAFRNAWKMACSISFRSSILIPEGYTYLVRPINFAGCHSEITLKIHGAIVAPKDPRYWRGLNHRKWLYFHGVDHLTLEGGGTINGMGEEWWSRSCKINATIPCHHAPTAITFHRCKGLKIRDINIVKSQQTHVSFTDCLGITVSNVTLTTPSESPNTDGIHISASTDVEIQDSTINTGDDCISIVSNSSRVRVTNIFCGAGTHGISIGSLGKWNQWSEVDDVLVDGAYLYNTQNGVRVKTWQGGSGFATKIKFQNVWMENVTNPIIVDQYYCDAPEPCENQTATVKISKISFVGIKGTSASEEAIRFACSDTIPCQQLYLEDIQLLTYTGVATSFCWNAHGSSSGIVYPPPCFSSCSPTNVVEAEKDRLSSSFSSI</sequence>
<gene>
    <name evidence="14" type="ORF">RND81_09G123300</name>
</gene>
<evidence type="ECO:0000256" key="11">
    <source>
        <dbReference type="ARBA" id="ARBA00034074"/>
    </source>
</evidence>
<dbReference type="Gene3D" id="2.160.20.10">
    <property type="entry name" value="Single-stranded right-handed beta-helix, Pectin lyase-like"/>
    <property type="match status" value="1"/>
</dbReference>
<evidence type="ECO:0000256" key="13">
    <source>
        <dbReference type="SAM" id="Phobius"/>
    </source>
</evidence>
<evidence type="ECO:0000256" key="12">
    <source>
        <dbReference type="RuleBase" id="RU361169"/>
    </source>
</evidence>
<evidence type="ECO:0000313" key="14">
    <source>
        <dbReference type="EMBL" id="KAK9690379.1"/>
    </source>
</evidence>
<evidence type="ECO:0000256" key="6">
    <source>
        <dbReference type="ARBA" id="ARBA00022729"/>
    </source>
</evidence>
<dbReference type="FunFam" id="2.160.20.10:FF:000032">
    <property type="entry name" value="Pectin lyase-like superfamily protein"/>
    <property type="match status" value="1"/>
</dbReference>
<dbReference type="GO" id="GO:0071555">
    <property type="term" value="P:cell wall organization"/>
    <property type="evidence" value="ECO:0007669"/>
    <property type="project" value="UniProtKB-KW"/>
</dbReference>
<dbReference type="PANTHER" id="PTHR31375">
    <property type="match status" value="1"/>
</dbReference>
<dbReference type="Proteomes" id="UP001443914">
    <property type="component" value="Unassembled WGS sequence"/>
</dbReference>
<comment type="subcellular location">
    <subcellularLocation>
        <location evidence="1">Secreted</location>
        <location evidence="1">Cell wall</location>
    </subcellularLocation>
</comment>
<evidence type="ECO:0000256" key="7">
    <source>
        <dbReference type="ARBA" id="ARBA00022737"/>
    </source>
</evidence>
<keyword evidence="13" id="KW-1133">Transmembrane helix</keyword>
<dbReference type="GO" id="GO:0004650">
    <property type="term" value="F:polygalacturonase activity"/>
    <property type="evidence" value="ECO:0007669"/>
    <property type="project" value="UniProtKB-EC"/>
</dbReference>